<name>A0A8J2QYA7_9NEOP</name>
<dbReference type="GO" id="GO:0003993">
    <property type="term" value="F:acid phosphatase activity"/>
    <property type="evidence" value="ECO:0007669"/>
    <property type="project" value="UniProtKB-EC"/>
</dbReference>
<dbReference type="CDD" id="cd07061">
    <property type="entry name" value="HP_HAP_like"/>
    <property type="match status" value="1"/>
</dbReference>
<dbReference type="AlphaFoldDB" id="A0A8J2QYA7"/>
<dbReference type="InterPro" id="IPR000560">
    <property type="entry name" value="His_Pase_clade-2"/>
</dbReference>
<dbReference type="Gene3D" id="3.40.50.1240">
    <property type="entry name" value="Phosphoglycerate mutase-like"/>
    <property type="match status" value="2"/>
</dbReference>
<accession>A0A8J2QYA7</accession>
<gene>
    <name evidence="7" type="ORF">DCHRY22_LOCUS12104</name>
</gene>
<dbReference type="PROSITE" id="PS00778">
    <property type="entry name" value="HIS_ACID_PHOSPHAT_2"/>
    <property type="match status" value="1"/>
</dbReference>
<evidence type="ECO:0000313" key="7">
    <source>
        <dbReference type="EMBL" id="CAG9576935.1"/>
    </source>
</evidence>
<dbReference type="GO" id="GO:0050308">
    <property type="term" value="F:sugar-phosphatase activity"/>
    <property type="evidence" value="ECO:0007669"/>
    <property type="project" value="TreeGrafter"/>
</dbReference>
<dbReference type="SUPFAM" id="SSF53254">
    <property type="entry name" value="Phosphoglycerate mutase-like"/>
    <property type="match status" value="1"/>
</dbReference>
<evidence type="ECO:0000256" key="3">
    <source>
        <dbReference type="ARBA" id="ARBA00022801"/>
    </source>
</evidence>
<dbReference type="OrthoDB" id="75078at2759"/>
<dbReference type="PANTHER" id="PTHR11567:SF110">
    <property type="entry name" value="2-PHOSPHOXYLOSE PHOSPHATASE 1"/>
    <property type="match status" value="1"/>
</dbReference>
<evidence type="ECO:0000313" key="8">
    <source>
        <dbReference type="Proteomes" id="UP000789524"/>
    </source>
</evidence>
<evidence type="ECO:0000256" key="1">
    <source>
        <dbReference type="ARBA" id="ARBA00000032"/>
    </source>
</evidence>
<dbReference type="Proteomes" id="UP000789524">
    <property type="component" value="Unassembled WGS sequence"/>
</dbReference>
<comment type="catalytic activity">
    <reaction evidence="4">
        <text>3-O-[beta-D-GlcA-(1-&gt;3)-beta-D-Gal-(1-&gt;3)-beta-D-Gal-(1-&gt;4)-beta-D-2-O-P-Xyl]-L-seryl-[protein] + H2O = 3-O-(beta-D-GlcA-(1-&gt;3)-beta-D-Gal-(1-&gt;3)-beta-D-Gal-(1-&gt;4)-beta-D-Xyl)-L-seryl-[protein] + phosphate</text>
        <dbReference type="Rhea" id="RHEA:56512"/>
        <dbReference type="Rhea" id="RHEA-COMP:12573"/>
        <dbReference type="Rhea" id="RHEA-COMP:14559"/>
        <dbReference type="ChEBI" id="CHEBI:15377"/>
        <dbReference type="ChEBI" id="CHEBI:43474"/>
        <dbReference type="ChEBI" id="CHEBI:132093"/>
        <dbReference type="ChEBI" id="CHEBI:140495"/>
    </reaction>
</comment>
<dbReference type="EMBL" id="CAKASE010000075">
    <property type="protein sequence ID" value="CAG9576935.1"/>
    <property type="molecule type" value="Genomic_DNA"/>
</dbReference>
<keyword evidence="8" id="KW-1185">Reference proteome</keyword>
<evidence type="ECO:0000256" key="6">
    <source>
        <dbReference type="ARBA" id="ARBA00041499"/>
    </source>
</evidence>
<reference evidence="7" key="1">
    <citation type="submission" date="2021-09" db="EMBL/GenBank/DDBJ databases">
        <authorList>
            <person name="Martin H S."/>
        </authorList>
    </citation>
    <scope>NUCLEOTIDE SEQUENCE</scope>
</reference>
<keyword evidence="3" id="KW-0378">Hydrolase</keyword>
<dbReference type="InterPro" id="IPR050645">
    <property type="entry name" value="Histidine_acid_phosphatase"/>
</dbReference>
<comment type="catalytic activity">
    <reaction evidence="1">
        <text>a phosphate monoester + H2O = an alcohol + phosphate</text>
        <dbReference type="Rhea" id="RHEA:15017"/>
        <dbReference type="ChEBI" id="CHEBI:15377"/>
        <dbReference type="ChEBI" id="CHEBI:30879"/>
        <dbReference type="ChEBI" id="CHEBI:43474"/>
        <dbReference type="ChEBI" id="CHEBI:67140"/>
        <dbReference type="EC" id="3.1.3.2"/>
    </reaction>
</comment>
<sequence length="330" mass="38333">MGEYIYNWLVRENLFNDGCPEENSVLIYANTKQRCLESAKAFVRGAFYKCNISVTSMNSDENDPIFNPIIRNDSKIITENIFKEMENKLRNIDLSQAYMELEDILDLENSIACQMENLCHFDNEDDKISYEDGELPHITGPLLITHNIIDSFLMSFYDGFPIENVAWGRIKDSEQWKTLMQIINEYLNIYFNSKLLGIESAKPLLDYISSILSKETPKKFILLHGHDSNLYPVLTALDVNEFLLPEQYEIIPIGGKLVFQRWYDATQDRDLFKLDYVYLTVDQIRDGSKLSTNNPPRRVQLFIKNCPVDSDGFCTWEDFVKVLKNISGFE</sequence>
<protein>
    <recommendedName>
        <fullName evidence="5">2-phosphoxylose phosphatase 1</fullName>
    </recommendedName>
    <alternativeName>
        <fullName evidence="6">Acid phosphatase-like protein 2</fullName>
    </alternativeName>
</protein>
<evidence type="ECO:0000256" key="5">
    <source>
        <dbReference type="ARBA" id="ARBA00040357"/>
    </source>
</evidence>
<comment type="similarity">
    <text evidence="2">Belongs to the histidine acid phosphatase family.</text>
</comment>
<organism evidence="7 8">
    <name type="scientific">Danaus chrysippus</name>
    <name type="common">African queen</name>
    <dbReference type="NCBI Taxonomy" id="151541"/>
    <lineage>
        <taxon>Eukaryota</taxon>
        <taxon>Metazoa</taxon>
        <taxon>Ecdysozoa</taxon>
        <taxon>Arthropoda</taxon>
        <taxon>Hexapoda</taxon>
        <taxon>Insecta</taxon>
        <taxon>Pterygota</taxon>
        <taxon>Neoptera</taxon>
        <taxon>Endopterygota</taxon>
        <taxon>Lepidoptera</taxon>
        <taxon>Glossata</taxon>
        <taxon>Ditrysia</taxon>
        <taxon>Papilionoidea</taxon>
        <taxon>Nymphalidae</taxon>
        <taxon>Danainae</taxon>
        <taxon>Danaini</taxon>
        <taxon>Danaina</taxon>
        <taxon>Danaus</taxon>
        <taxon>Anosia</taxon>
    </lineage>
</organism>
<comment type="caution">
    <text evidence="7">The sequence shown here is derived from an EMBL/GenBank/DDBJ whole genome shotgun (WGS) entry which is preliminary data.</text>
</comment>
<evidence type="ECO:0000256" key="2">
    <source>
        <dbReference type="ARBA" id="ARBA00005375"/>
    </source>
</evidence>
<evidence type="ECO:0000256" key="4">
    <source>
        <dbReference type="ARBA" id="ARBA00036311"/>
    </source>
</evidence>
<dbReference type="InterPro" id="IPR029033">
    <property type="entry name" value="His_PPase_superfam"/>
</dbReference>
<dbReference type="PANTHER" id="PTHR11567">
    <property type="entry name" value="ACID PHOSPHATASE-RELATED"/>
    <property type="match status" value="1"/>
</dbReference>
<dbReference type="Pfam" id="PF00328">
    <property type="entry name" value="His_Phos_2"/>
    <property type="match status" value="1"/>
</dbReference>
<proteinExistence type="inferred from homology"/>
<dbReference type="InterPro" id="IPR033379">
    <property type="entry name" value="Acid_Pase_AS"/>
</dbReference>